<name>A0ABD0MXE2_CIRMR</name>
<dbReference type="PANTHER" id="PTHR10339">
    <property type="entry name" value="ADP-RIBOSYLTRANSFERASE"/>
    <property type="match status" value="1"/>
</dbReference>
<keyword evidence="3 7" id="KW-0808">Transferase</keyword>
<dbReference type="InterPro" id="IPR050999">
    <property type="entry name" value="ADP-ribosyltransferase_ARG"/>
</dbReference>
<evidence type="ECO:0000256" key="2">
    <source>
        <dbReference type="ARBA" id="ARBA00022676"/>
    </source>
</evidence>
<evidence type="ECO:0000256" key="1">
    <source>
        <dbReference type="ARBA" id="ARBA00009558"/>
    </source>
</evidence>
<evidence type="ECO:0000313" key="8">
    <source>
        <dbReference type="EMBL" id="KAL0154210.1"/>
    </source>
</evidence>
<comment type="catalytic activity">
    <reaction evidence="6 7">
        <text>L-arginyl-[protein] + NAD(+) = N(omega)-(ADP-D-ribosyl)-L-arginyl-[protein] + nicotinamide + H(+)</text>
        <dbReference type="Rhea" id="RHEA:19149"/>
        <dbReference type="Rhea" id="RHEA-COMP:10532"/>
        <dbReference type="Rhea" id="RHEA-COMP:15087"/>
        <dbReference type="ChEBI" id="CHEBI:15378"/>
        <dbReference type="ChEBI" id="CHEBI:17154"/>
        <dbReference type="ChEBI" id="CHEBI:29965"/>
        <dbReference type="ChEBI" id="CHEBI:57540"/>
        <dbReference type="ChEBI" id="CHEBI:142554"/>
        <dbReference type="EC" id="2.4.2.31"/>
    </reaction>
</comment>
<sequence length="56" mass="6437">DHRAADEGQIFPLDMALNSADDQYKGCKEKMANLVKTKYLKKELSNSDDFRNAWES</sequence>
<feature type="non-terminal residue" evidence="8">
    <location>
        <position position="1"/>
    </location>
</feature>
<dbReference type="GO" id="GO:0106274">
    <property type="term" value="F:NAD+-protein-arginine ADP-ribosyltransferase activity"/>
    <property type="evidence" value="ECO:0007669"/>
    <property type="project" value="UniProtKB-EC"/>
</dbReference>
<protein>
    <recommendedName>
        <fullName evidence="7">NAD(P)(+)--arginine ADP-ribosyltransferase</fullName>
        <ecNumber evidence="7">2.4.2.31</ecNumber>
    </recommendedName>
    <alternativeName>
        <fullName evidence="7">Mono(ADP-ribosyl)transferase</fullName>
    </alternativeName>
</protein>
<dbReference type="GO" id="GO:0016779">
    <property type="term" value="F:nucleotidyltransferase activity"/>
    <property type="evidence" value="ECO:0007669"/>
    <property type="project" value="UniProtKB-KW"/>
</dbReference>
<comment type="caution">
    <text evidence="8">The sequence shown here is derived from an EMBL/GenBank/DDBJ whole genome shotgun (WGS) entry which is preliminary data.</text>
</comment>
<evidence type="ECO:0000256" key="4">
    <source>
        <dbReference type="ARBA" id="ARBA00022695"/>
    </source>
</evidence>
<dbReference type="PANTHER" id="PTHR10339:SF27">
    <property type="entry name" value="NAD(P)(+)--ARGININE ADP-RIBOSYLTRANSFERASE"/>
    <property type="match status" value="1"/>
</dbReference>
<evidence type="ECO:0000256" key="7">
    <source>
        <dbReference type="RuleBase" id="RU361228"/>
    </source>
</evidence>
<reference evidence="8 9" key="1">
    <citation type="submission" date="2024-05" db="EMBL/GenBank/DDBJ databases">
        <title>Genome sequencing and assembly of Indian major carp, Cirrhinus mrigala (Hamilton, 1822).</title>
        <authorList>
            <person name="Mohindra V."/>
            <person name="Chowdhury L.M."/>
            <person name="Lal K."/>
            <person name="Jena J.K."/>
        </authorList>
    </citation>
    <scope>NUCLEOTIDE SEQUENCE [LARGE SCALE GENOMIC DNA]</scope>
    <source>
        <strain evidence="8">CM1030</strain>
        <tissue evidence="8">Blood</tissue>
    </source>
</reference>
<dbReference type="Proteomes" id="UP001529510">
    <property type="component" value="Unassembled WGS sequence"/>
</dbReference>
<dbReference type="Pfam" id="PF01129">
    <property type="entry name" value="ART"/>
    <property type="match status" value="1"/>
</dbReference>
<evidence type="ECO:0000256" key="5">
    <source>
        <dbReference type="ARBA" id="ARBA00022857"/>
    </source>
</evidence>
<keyword evidence="7" id="KW-0520">NAD</keyword>
<dbReference type="EMBL" id="JAMKFB020000039">
    <property type="protein sequence ID" value="KAL0154210.1"/>
    <property type="molecule type" value="Genomic_DNA"/>
</dbReference>
<keyword evidence="4" id="KW-0548">Nucleotidyltransferase</keyword>
<proteinExistence type="inferred from homology"/>
<feature type="non-terminal residue" evidence="8">
    <location>
        <position position="56"/>
    </location>
</feature>
<keyword evidence="5 7" id="KW-0521">NADP</keyword>
<keyword evidence="2 7" id="KW-0328">Glycosyltransferase</keyword>
<organism evidence="8 9">
    <name type="scientific">Cirrhinus mrigala</name>
    <name type="common">Mrigala</name>
    <dbReference type="NCBI Taxonomy" id="683832"/>
    <lineage>
        <taxon>Eukaryota</taxon>
        <taxon>Metazoa</taxon>
        <taxon>Chordata</taxon>
        <taxon>Craniata</taxon>
        <taxon>Vertebrata</taxon>
        <taxon>Euteleostomi</taxon>
        <taxon>Actinopterygii</taxon>
        <taxon>Neopterygii</taxon>
        <taxon>Teleostei</taxon>
        <taxon>Ostariophysi</taxon>
        <taxon>Cypriniformes</taxon>
        <taxon>Cyprinidae</taxon>
        <taxon>Labeoninae</taxon>
        <taxon>Labeonini</taxon>
        <taxon>Cirrhinus</taxon>
    </lineage>
</organism>
<evidence type="ECO:0000256" key="3">
    <source>
        <dbReference type="ARBA" id="ARBA00022679"/>
    </source>
</evidence>
<dbReference type="EC" id="2.4.2.31" evidence="7"/>
<dbReference type="AlphaFoldDB" id="A0ABD0MXE2"/>
<dbReference type="SUPFAM" id="SSF56399">
    <property type="entry name" value="ADP-ribosylation"/>
    <property type="match status" value="1"/>
</dbReference>
<evidence type="ECO:0000256" key="6">
    <source>
        <dbReference type="ARBA" id="ARBA00047597"/>
    </source>
</evidence>
<comment type="similarity">
    <text evidence="1 7">Belongs to the Arg-specific ADP-ribosyltransferase family.</text>
</comment>
<gene>
    <name evidence="8" type="ORF">M9458_050464</name>
</gene>
<accession>A0ABD0MXE2</accession>
<evidence type="ECO:0000313" key="9">
    <source>
        <dbReference type="Proteomes" id="UP001529510"/>
    </source>
</evidence>
<keyword evidence="9" id="KW-1185">Reference proteome</keyword>
<dbReference type="InterPro" id="IPR000768">
    <property type="entry name" value="ART"/>
</dbReference>
<dbReference type="Gene3D" id="3.90.176.10">
    <property type="entry name" value="Toxin ADP-ribosyltransferase, Chain A, domain 1"/>
    <property type="match status" value="1"/>
</dbReference>